<keyword evidence="4 7" id="KW-0521">NADP</keyword>
<name>A0A552X679_9GAMM</name>
<dbReference type="GO" id="GO:0006526">
    <property type="term" value="P:L-arginine biosynthetic process"/>
    <property type="evidence" value="ECO:0007669"/>
    <property type="project" value="UniProtKB-UniRule"/>
</dbReference>
<dbReference type="Gene3D" id="3.40.50.720">
    <property type="entry name" value="NAD(P)-binding Rossmann-like Domain"/>
    <property type="match status" value="1"/>
</dbReference>
<dbReference type="AlphaFoldDB" id="A0A552X679"/>
<comment type="caution">
    <text evidence="9">The sequence shown here is derived from an EMBL/GenBank/DDBJ whole genome shotgun (WGS) entry which is preliminary data.</text>
</comment>
<keyword evidence="10" id="KW-1185">Reference proteome</keyword>
<dbReference type="UniPathway" id="UPA00068">
    <property type="reaction ID" value="UER00108"/>
</dbReference>
<dbReference type="GO" id="GO:0051287">
    <property type="term" value="F:NAD binding"/>
    <property type="evidence" value="ECO:0007669"/>
    <property type="project" value="InterPro"/>
</dbReference>
<dbReference type="OrthoDB" id="9801289at2"/>
<feature type="domain" description="Semialdehyde dehydrogenase NAD-binding" evidence="8">
    <location>
        <begin position="6"/>
        <end position="148"/>
    </location>
</feature>
<evidence type="ECO:0000256" key="4">
    <source>
        <dbReference type="ARBA" id="ARBA00022857"/>
    </source>
</evidence>
<evidence type="ECO:0000313" key="10">
    <source>
        <dbReference type="Proteomes" id="UP000320359"/>
    </source>
</evidence>
<protein>
    <recommendedName>
        <fullName evidence="7">N-acetyl-gamma-glutamyl-phosphate reductase</fullName>
        <shortName evidence="7">AGPR</shortName>
        <ecNumber evidence="7">1.2.1.38</ecNumber>
    </recommendedName>
    <alternativeName>
        <fullName evidence="7">N-acetyl-glutamate semialdehyde dehydrogenase</fullName>
        <shortName evidence="7">NAGSA dehydrogenase</shortName>
    </alternativeName>
</protein>
<evidence type="ECO:0000256" key="2">
    <source>
        <dbReference type="ARBA" id="ARBA00022571"/>
    </source>
</evidence>
<feature type="active site" evidence="7">
    <location>
        <position position="155"/>
    </location>
</feature>
<dbReference type="CDD" id="cd23934">
    <property type="entry name" value="AGPR_1_C"/>
    <property type="match status" value="1"/>
</dbReference>
<dbReference type="SUPFAM" id="SSF55347">
    <property type="entry name" value="Glyceraldehyde-3-phosphate dehydrogenase-like, C-terminal domain"/>
    <property type="match status" value="1"/>
</dbReference>
<dbReference type="InterPro" id="IPR036291">
    <property type="entry name" value="NAD(P)-bd_dom_sf"/>
</dbReference>
<gene>
    <name evidence="7 9" type="primary">argC</name>
    <name evidence="9" type="ORF">FM042_02720</name>
</gene>
<comment type="pathway">
    <text evidence="1 7">Amino-acid biosynthesis; L-arginine biosynthesis; N(2)-acetyl-L-ornithine from L-glutamate: step 3/4.</text>
</comment>
<dbReference type="SMART" id="SM00859">
    <property type="entry name" value="Semialdhyde_dh"/>
    <property type="match status" value="1"/>
</dbReference>
<organism evidence="9 10">
    <name type="scientific">Aliidiomarina halalkaliphila</name>
    <dbReference type="NCBI Taxonomy" id="2593535"/>
    <lineage>
        <taxon>Bacteria</taxon>
        <taxon>Pseudomonadati</taxon>
        <taxon>Pseudomonadota</taxon>
        <taxon>Gammaproteobacteria</taxon>
        <taxon>Alteromonadales</taxon>
        <taxon>Idiomarinaceae</taxon>
        <taxon>Aliidiomarina</taxon>
    </lineage>
</organism>
<dbReference type="PANTHER" id="PTHR32338">
    <property type="entry name" value="N-ACETYL-GAMMA-GLUTAMYL-PHOSPHATE REDUCTASE, CHLOROPLASTIC-RELATED-RELATED"/>
    <property type="match status" value="1"/>
</dbReference>
<dbReference type="InterPro" id="IPR058924">
    <property type="entry name" value="AGPR_dimerisation_dom"/>
</dbReference>
<dbReference type="SUPFAM" id="SSF51735">
    <property type="entry name" value="NAD(P)-binding Rossmann-fold domains"/>
    <property type="match status" value="1"/>
</dbReference>
<evidence type="ECO:0000256" key="5">
    <source>
        <dbReference type="ARBA" id="ARBA00023002"/>
    </source>
</evidence>
<evidence type="ECO:0000256" key="3">
    <source>
        <dbReference type="ARBA" id="ARBA00022605"/>
    </source>
</evidence>
<dbReference type="InterPro" id="IPR000706">
    <property type="entry name" value="AGPR_type-1"/>
</dbReference>
<dbReference type="FunFam" id="3.30.360.10:FF:000014">
    <property type="entry name" value="N-acetyl-gamma-glutamyl-phosphate reductase"/>
    <property type="match status" value="1"/>
</dbReference>
<keyword evidence="2 7" id="KW-0055">Arginine biosynthesis</keyword>
<dbReference type="Proteomes" id="UP000320359">
    <property type="component" value="Unassembled WGS sequence"/>
</dbReference>
<keyword evidence="3 7" id="KW-0028">Amino-acid biosynthesis</keyword>
<evidence type="ECO:0000256" key="6">
    <source>
        <dbReference type="ARBA" id="ARBA00050557"/>
    </source>
</evidence>
<dbReference type="GO" id="GO:0003942">
    <property type="term" value="F:N-acetyl-gamma-glutamyl-phosphate reductase activity"/>
    <property type="evidence" value="ECO:0007669"/>
    <property type="project" value="UniProtKB-UniRule"/>
</dbReference>
<evidence type="ECO:0000256" key="7">
    <source>
        <dbReference type="HAMAP-Rule" id="MF_00150"/>
    </source>
</evidence>
<reference evidence="9 10" key="1">
    <citation type="submission" date="2019-07" db="EMBL/GenBank/DDBJ databases">
        <authorList>
            <person name="Yang M."/>
            <person name="Zhao D."/>
            <person name="Xiang H."/>
        </authorList>
    </citation>
    <scope>NUCLEOTIDE SEQUENCE [LARGE SCALE GENOMIC DNA]</scope>
    <source>
        <strain evidence="9 10">IM1326</strain>
    </source>
</reference>
<dbReference type="GO" id="GO:0005737">
    <property type="term" value="C:cytoplasm"/>
    <property type="evidence" value="ECO:0007669"/>
    <property type="project" value="UniProtKB-SubCell"/>
</dbReference>
<comment type="catalytic activity">
    <reaction evidence="6 7">
        <text>N-acetyl-L-glutamate 5-semialdehyde + phosphate + NADP(+) = N-acetyl-L-glutamyl 5-phosphate + NADPH + H(+)</text>
        <dbReference type="Rhea" id="RHEA:21588"/>
        <dbReference type="ChEBI" id="CHEBI:15378"/>
        <dbReference type="ChEBI" id="CHEBI:29123"/>
        <dbReference type="ChEBI" id="CHEBI:43474"/>
        <dbReference type="ChEBI" id="CHEBI:57783"/>
        <dbReference type="ChEBI" id="CHEBI:57936"/>
        <dbReference type="ChEBI" id="CHEBI:58349"/>
        <dbReference type="EC" id="1.2.1.38"/>
    </reaction>
</comment>
<evidence type="ECO:0000256" key="1">
    <source>
        <dbReference type="ARBA" id="ARBA00004862"/>
    </source>
</evidence>
<dbReference type="InterPro" id="IPR050085">
    <property type="entry name" value="AGPR"/>
</dbReference>
<sequence>MAKKARVMVLGASGYSGCELLRILHNHAYFDVVAAFSSESSKPQLWREIAASAAGSSDLLIQPWSQNSYGLAASCDAVFLALPHEVSATIAAQLLPLGCKVFDLSGAYRFKDPEQFGETYGFAHPHPELLGDAQYALMELANLDSQGQLFAIPGCYPTAATLALQPACESALLAPASVPTITAISGVSGAGRGANPRTSFCEVSVQAYGVLSHRHSPEIVNNLGTPVVFTPLLGPYKRGILATCVAQLRKGISADQVHQVYQARYQDHPFIRLVQQPPAIDHVAGTPFCHLYIAVQGQNLVVISAIDNLLKGAASQAIQAANHVFGFPRHAGFSGFIREES</sequence>
<dbReference type="Gene3D" id="3.30.360.10">
    <property type="entry name" value="Dihydrodipicolinate Reductase, domain 2"/>
    <property type="match status" value="1"/>
</dbReference>
<dbReference type="Pfam" id="PF01118">
    <property type="entry name" value="Semialdhyde_dh"/>
    <property type="match status" value="1"/>
</dbReference>
<dbReference type="EC" id="1.2.1.38" evidence="7"/>
<dbReference type="InterPro" id="IPR000534">
    <property type="entry name" value="Semialdehyde_DH_NAD-bd"/>
</dbReference>
<comment type="function">
    <text evidence="7">Catalyzes the NADPH-dependent reduction of N-acetyl-5-glutamyl phosphate to yield N-acetyl-L-glutamate 5-semialdehyde.</text>
</comment>
<dbReference type="NCBIfam" id="TIGR01850">
    <property type="entry name" value="argC"/>
    <property type="match status" value="1"/>
</dbReference>
<comment type="subcellular location">
    <subcellularLocation>
        <location evidence="7">Cytoplasm</location>
    </subcellularLocation>
</comment>
<keyword evidence="7" id="KW-0963">Cytoplasm</keyword>
<keyword evidence="5 7" id="KW-0560">Oxidoreductase</keyword>
<dbReference type="HAMAP" id="MF_00150">
    <property type="entry name" value="ArgC_type1"/>
    <property type="match status" value="1"/>
</dbReference>
<dbReference type="CDD" id="cd17895">
    <property type="entry name" value="AGPR_1_N"/>
    <property type="match status" value="1"/>
</dbReference>
<dbReference type="Pfam" id="PF22698">
    <property type="entry name" value="Semialdhyde_dhC_1"/>
    <property type="match status" value="1"/>
</dbReference>
<dbReference type="PANTHER" id="PTHR32338:SF10">
    <property type="entry name" value="N-ACETYL-GAMMA-GLUTAMYL-PHOSPHATE REDUCTASE, CHLOROPLASTIC-RELATED"/>
    <property type="match status" value="1"/>
</dbReference>
<dbReference type="EMBL" id="VJWL01000001">
    <property type="protein sequence ID" value="TRW50521.1"/>
    <property type="molecule type" value="Genomic_DNA"/>
</dbReference>
<evidence type="ECO:0000313" key="9">
    <source>
        <dbReference type="EMBL" id="TRW50521.1"/>
    </source>
</evidence>
<dbReference type="GO" id="GO:0070401">
    <property type="term" value="F:NADP+ binding"/>
    <property type="evidence" value="ECO:0007669"/>
    <property type="project" value="InterPro"/>
</dbReference>
<proteinExistence type="inferred from homology"/>
<accession>A0A552X679</accession>
<evidence type="ECO:0000259" key="8">
    <source>
        <dbReference type="SMART" id="SM00859"/>
    </source>
</evidence>
<comment type="similarity">
    <text evidence="7">Belongs to the NAGSA dehydrogenase family. Type 1 subfamily.</text>
</comment>